<dbReference type="HOGENOM" id="CLU_2464087_0_0_7"/>
<proteinExistence type="predicted"/>
<evidence type="ECO:0000313" key="1">
    <source>
        <dbReference type="EMBL" id="AGF80115.1"/>
    </source>
</evidence>
<dbReference type="EMBL" id="CP003986">
    <property type="protein sequence ID" value="AGF80115.1"/>
    <property type="molecule type" value="Genomic_DNA"/>
</dbReference>
<organism evidence="1 2">
    <name type="scientific">Desulfocapsa sulfexigens (strain DSM 10523 / SB164P1)</name>
    <dbReference type="NCBI Taxonomy" id="1167006"/>
    <lineage>
        <taxon>Bacteria</taxon>
        <taxon>Pseudomonadati</taxon>
        <taxon>Thermodesulfobacteriota</taxon>
        <taxon>Desulfobulbia</taxon>
        <taxon>Desulfobulbales</taxon>
        <taxon>Desulfocapsaceae</taxon>
        <taxon>Desulfocapsa</taxon>
    </lineage>
</organism>
<gene>
    <name evidence="1" type="ordered locus">UWK_03606</name>
</gene>
<dbReference type="KEGG" id="dsf:UWK_03606"/>
<keyword evidence="1" id="KW-0614">Plasmid</keyword>
<name>M1PKT1_DESSD</name>
<geneLocation type="plasmid" evidence="2">
    <name>pDESSD</name>
</geneLocation>
<reference evidence="2" key="1">
    <citation type="journal article" date="2013" name="Stand. Genomic Sci.">
        <title>Complete genome sequence of Desulfocapsa sulfexigens, a marine deltaproteobacterium specialized in disproportionating inorganic sulfur compounds.</title>
        <authorList>
            <person name="Finster K.W."/>
            <person name="Kjeldsen K.U."/>
            <person name="Kube M."/>
            <person name="Reinhardt R."/>
            <person name="Mussmann M."/>
            <person name="Amann R."/>
            <person name="Schreiber L."/>
        </authorList>
    </citation>
    <scope>NUCLEOTIDE SEQUENCE [LARGE SCALE GENOMIC DNA]</scope>
    <source>
        <strain evidence="2">DSM 10523 / SB164P1</strain>
        <plasmid evidence="2">pDESSD</plasmid>
    </source>
</reference>
<evidence type="ECO:0000313" key="2">
    <source>
        <dbReference type="Proteomes" id="UP000011721"/>
    </source>
</evidence>
<dbReference type="AlphaFoldDB" id="M1PKT1"/>
<protein>
    <submittedName>
        <fullName evidence="1">Uncharacterized protein</fullName>
    </submittedName>
</protein>
<dbReference type="Proteomes" id="UP000011721">
    <property type="component" value="Plasmid unnamed"/>
</dbReference>
<dbReference type="RefSeq" id="WP_015405797.1">
    <property type="nucleotide sequence ID" value="NC_020305.1"/>
</dbReference>
<sequence length="88" mass="9231">MVSFPSRTLARCWAVACGVPVAEAGAVVSGRPGAWSSVPGPAVQVSCMFCHRLGRCGGSPGGTGCRFKPSRWWPDPRSGLPVQLSLFQ</sequence>
<accession>M1PKT1</accession>
<keyword evidence="2" id="KW-1185">Reference proteome</keyword>